<dbReference type="PANTHER" id="PTHR42742">
    <property type="entry name" value="TRANSCRIPTIONAL REPRESSOR MPRA"/>
    <property type="match status" value="1"/>
</dbReference>
<sequence>MRTPNYDKCPSIRIPVSPDACVAGWEAIAGKLRLALANRGARTVLTVECYTGVLAAEVGEALTALLRPALAIDSEVAFKSEAQVDAMVEPFLGGDDPVFGFLSGLTLPAFFDDAKLEHLKAGVAAQKEGLILIVGIGAALVHPGDILVYADLARWEGQLRQRRSEVPNLGVSNHGFKASLQYKRAYFIDWRVCDRFKRSLLARADFVLDTNYTYDRLPKLADGAAVRAGLAEAARQPFRVVPFFDPAPWGGQWMKEVFDLDPSKPNYGWCFDCVPEENSLLLSFGEGPEAIANFEIPSLNLVHSHPRELLGDPVHARFGAEFPIRFDFLDTIGGGHLSFQVHPLTEYIQQHFGMHYTQDESYYMLDAVDGACVYLGLKPGVDAARMIEDLEQSQRPLDDGYQPFDADLYSNRFPAKKHDHFLIPAGTVHCSGAGSMVLEISATPYIFTFKLWDWNRLGLDGKPRHCHIGHGQQAIQWDRDTEWTRKQLVNAVEVVAQGEGWLEERTGLHEREFIETRRHWFTGMVTHDTGGILKGSVHVLNLVEGEEAIVESPGHAFAPFVVHYAETFIIPAQVGPYTIRPHGPSAGNKCATMLAYVRH</sequence>
<dbReference type="InterPro" id="IPR011051">
    <property type="entry name" value="RmlC_Cupin_sf"/>
</dbReference>
<dbReference type="Gene3D" id="2.60.120.10">
    <property type="entry name" value="Jelly Rolls"/>
    <property type="match status" value="1"/>
</dbReference>
<dbReference type="PANTHER" id="PTHR42742:SF3">
    <property type="entry name" value="FRUCTOKINASE"/>
    <property type="match status" value="1"/>
</dbReference>
<gene>
    <name evidence="3" type="ORF">OKA05_14885</name>
</gene>
<dbReference type="InterPro" id="IPR014710">
    <property type="entry name" value="RmlC-like_jellyroll"/>
</dbReference>
<organism evidence="3 4">
    <name type="scientific">Luteolibacter arcticus</name>
    <dbReference type="NCBI Taxonomy" id="1581411"/>
    <lineage>
        <taxon>Bacteria</taxon>
        <taxon>Pseudomonadati</taxon>
        <taxon>Verrucomicrobiota</taxon>
        <taxon>Verrucomicrobiia</taxon>
        <taxon>Verrucomicrobiales</taxon>
        <taxon>Verrucomicrobiaceae</taxon>
        <taxon>Luteolibacter</taxon>
    </lineage>
</organism>
<keyword evidence="3" id="KW-0413">Isomerase</keyword>
<keyword evidence="4" id="KW-1185">Reference proteome</keyword>
<comment type="caution">
    <text evidence="3">The sequence shown here is derived from an EMBL/GenBank/DDBJ whole genome shotgun (WGS) entry which is preliminary data.</text>
</comment>
<dbReference type="SUPFAM" id="SSF51182">
    <property type="entry name" value="RmlC-like cupins"/>
    <property type="match status" value="1"/>
</dbReference>
<evidence type="ECO:0000313" key="4">
    <source>
        <dbReference type="Proteomes" id="UP001320876"/>
    </source>
</evidence>
<proteinExistence type="predicted"/>
<evidence type="ECO:0000256" key="1">
    <source>
        <dbReference type="ARBA" id="ARBA00022723"/>
    </source>
</evidence>
<dbReference type="RefSeq" id="WP_264487958.1">
    <property type="nucleotide sequence ID" value="NZ_JAPDDT010000006.1"/>
</dbReference>
<name>A0ABT3GK27_9BACT</name>
<evidence type="ECO:0000256" key="2">
    <source>
        <dbReference type="ARBA" id="ARBA00022833"/>
    </source>
</evidence>
<dbReference type="InterPro" id="IPR051804">
    <property type="entry name" value="Carb_Metab_Reg_Kinase/Isom"/>
</dbReference>
<dbReference type="Proteomes" id="UP001320876">
    <property type="component" value="Unassembled WGS sequence"/>
</dbReference>
<dbReference type="CDD" id="cd07010">
    <property type="entry name" value="cupin_PMI_type_I_N_bac"/>
    <property type="match status" value="1"/>
</dbReference>
<accession>A0ABT3GK27</accession>
<protein>
    <submittedName>
        <fullName evidence="3">Class I mannose-6-phosphate isomerase</fullName>
    </submittedName>
</protein>
<reference evidence="3 4" key="1">
    <citation type="submission" date="2022-10" db="EMBL/GenBank/DDBJ databases">
        <title>Luteolibacter arcticus strain CCTCC AB 2014275, whole genome shotgun sequencing project.</title>
        <authorList>
            <person name="Zhao G."/>
            <person name="Shen L."/>
        </authorList>
    </citation>
    <scope>NUCLEOTIDE SEQUENCE [LARGE SCALE GENOMIC DNA]</scope>
    <source>
        <strain evidence="3 4">CCTCC AB 2014275</strain>
    </source>
</reference>
<keyword evidence="2" id="KW-0862">Zinc</keyword>
<keyword evidence="1" id="KW-0479">Metal-binding</keyword>
<dbReference type="EMBL" id="JAPDDT010000006">
    <property type="protein sequence ID" value="MCW1923851.1"/>
    <property type="molecule type" value="Genomic_DNA"/>
</dbReference>
<dbReference type="GO" id="GO:0016853">
    <property type="term" value="F:isomerase activity"/>
    <property type="evidence" value="ECO:0007669"/>
    <property type="project" value="UniProtKB-KW"/>
</dbReference>
<evidence type="ECO:0000313" key="3">
    <source>
        <dbReference type="EMBL" id="MCW1923851.1"/>
    </source>
</evidence>